<comment type="caution">
    <text evidence="2">The sequence shown here is derived from an EMBL/GenBank/DDBJ whole genome shotgun (WGS) entry which is preliminary data.</text>
</comment>
<reference evidence="2" key="1">
    <citation type="journal article" date="2019" name="bioRxiv">
        <title>The Genome of the Zebra Mussel, Dreissena polymorpha: A Resource for Invasive Species Research.</title>
        <authorList>
            <person name="McCartney M.A."/>
            <person name="Auch B."/>
            <person name="Kono T."/>
            <person name="Mallez S."/>
            <person name="Zhang Y."/>
            <person name="Obille A."/>
            <person name="Becker A."/>
            <person name="Abrahante J.E."/>
            <person name="Garbe J."/>
            <person name="Badalamenti J.P."/>
            <person name="Herman A."/>
            <person name="Mangelson H."/>
            <person name="Liachko I."/>
            <person name="Sullivan S."/>
            <person name="Sone E.D."/>
            <person name="Koren S."/>
            <person name="Silverstein K.A.T."/>
            <person name="Beckman K.B."/>
            <person name="Gohl D.M."/>
        </authorList>
    </citation>
    <scope>NUCLEOTIDE SEQUENCE</scope>
    <source>
        <strain evidence="2">Duluth1</strain>
        <tissue evidence="2">Whole animal</tissue>
    </source>
</reference>
<dbReference type="AlphaFoldDB" id="A0A9D4IH95"/>
<dbReference type="InterPro" id="IPR048324">
    <property type="entry name" value="ZSWIM1-3_RNaseH-like"/>
</dbReference>
<dbReference type="Pfam" id="PF21056">
    <property type="entry name" value="ZSWIM1-3_RNaseH-like"/>
    <property type="match status" value="1"/>
</dbReference>
<gene>
    <name evidence="2" type="ORF">DPMN_173785</name>
</gene>
<proteinExistence type="predicted"/>
<accession>A0A9D4IH95</accession>
<evidence type="ECO:0000313" key="3">
    <source>
        <dbReference type="Proteomes" id="UP000828390"/>
    </source>
</evidence>
<evidence type="ECO:0000259" key="1">
    <source>
        <dbReference type="Pfam" id="PF21056"/>
    </source>
</evidence>
<protein>
    <recommendedName>
        <fullName evidence="1">ZSWIM1/3 RNaseH-like domain-containing protein</fullName>
    </recommendedName>
</protein>
<keyword evidence="3" id="KW-1185">Reference proteome</keyword>
<evidence type="ECO:0000313" key="2">
    <source>
        <dbReference type="EMBL" id="KAH3772447.1"/>
    </source>
</evidence>
<dbReference type="PANTHER" id="PTHR31569:SF4">
    <property type="entry name" value="SWIM-TYPE DOMAIN-CONTAINING PROTEIN"/>
    <property type="match status" value="1"/>
</dbReference>
<dbReference type="EMBL" id="JAIWYP010000009">
    <property type="protein sequence ID" value="KAH3772447.1"/>
    <property type="molecule type" value="Genomic_DNA"/>
</dbReference>
<organism evidence="2 3">
    <name type="scientific">Dreissena polymorpha</name>
    <name type="common">Zebra mussel</name>
    <name type="synonym">Mytilus polymorpha</name>
    <dbReference type="NCBI Taxonomy" id="45954"/>
    <lineage>
        <taxon>Eukaryota</taxon>
        <taxon>Metazoa</taxon>
        <taxon>Spiralia</taxon>
        <taxon>Lophotrochozoa</taxon>
        <taxon>Mollusca</taxon>
        <taxon>Bivalvia</taxon>
        <taxon>Autobranchia</taxon>
        <taxon>Heteroconchia</taxon>
        <taxon>Euheterodonta</taxon>
        <taxon>Imparidentia</taxon>
        <taxon>Neoheterodontei</taxon>
        <taxon>Myida</taxon>
        <taxon>Dreissenoidea</taxon>
        <taxon>Dreissenidae</taxon>
        <taxon>Dreissena</taxon>
    </lineage>
</organism>
<reference evidence="2" key="2">
    <citation type="submission" date="2020-11" db="EMBL/GenBank/DDBJ databases">
        <authorList>
            <person name="McCartney M.A."/>
            <person name="Auch B."/>
            <person name="Kono T."/>
            <person name="Mallez S."/>
            <person name="Becker A."/>
            <person name="Gohl D.M."/>
            <person name="Silverstein K.A.T."/>
            <person name="Koren S."/>
            <person name="Bechman K.B."/>
            <person name="Herman A."/>
            <person name="Abrahante J.E."/>
            <person name="Garbe J."/>
        </authorList>
    </citation>
    <scope>NUCLEOTIDE SEQUENCE</scope>
    <source>
        <strain evidence="2">Duluth1</strain>
        <tissue evidence="2">Whole animal</tissue>
    </source>
</reference>
<feature type="domain" description="ZSWIM1/3 RNaseH-like" evidence="1">
    <location>
        <begin position="108"/>
        <end position="219"/>
    </location>
</feature>
<dbReference type="Proteomes" id="UP000828390">
    <property type="component" value="Unassembled WGS sequence"/>
</dbReference>
<dbReference type="InterPro" id="IPR052579">
    <property type="entry name" value="Zinc_finger_SWIM"/>
</dbReference>
<sequence>MGCKAEIKVRASADAQFLEVGSLNELHKHETNNAVFRTLPQQRQLETHEKDNIANMLSVKANNKMITQQVMNETGKFLLLKDIHNLHAKLKSTTKDVTTLQSAVDHLSKCNGAYVKLVKNENSELRELYFQDARMRDIFQAYPEFLCIDATYKVNDLRMPMCIFLIENGNGQSEVVGMWSVADETEEMMTKKVRLFKEQNPSWDKVQTVRSEKDFVERERYLRKSCPKRSSKSACFMCLDLSVEK</sequence>
<dbReference type="PANTHER" id="PTHR31569">
    <property type="entry name" value="SWIM-TYPE DOMAIN-CONTAINING PROTEIN"/>
    <property type="match status" value="1"/>
</dbReference>
<name>A0A9D4IH95_DREPO</name>